<protein>
    <submittedName>
        <fullName evidence="1">Uncharacterized protein</fullName>
    </submittedName>
</protein>
<accession>A0A0A9BV17</accession>
<reference evidence="1" key="2">
    <citation type="journal article" date="2015" name="Data Brief">
        <title>Shoot transcriptome of the giant reed, Arundo donax.</title>
        <authorList>
            <person name="Barrero R.A."/>
            <person name="Guerrero F.D."/>
            <person name="Moolhuijzen P."/>
            <person name="Goolsby J.A."/>
            <person name="Tidwell J."/>
            <person name="Bellgard S.E."/>
            <person name="Bellgard M.I."/>
        </authorList>
    </citation>
    <scope>NUCLEOTIDE SEQUENCE</scope>
    <source>
        <tissue evidence="1">Shoot tissue taken approximately 20 cm above the soil surface</tissue>
    </source>
</reference>
<name>A0A0A9BV17_ARUDO</name>
<proteinExistence type="predicted"/>
<evidence type="ECO:0000313" key="1">
    <source>
        <dbReference type="EMBL" id="JAD65020.1"/>
    </source>
</evidence>
<reference evidence="1" key="1">
    <citation type="submission" date="2014-09" db="EMBL/GenBank/DDBJ databases">
        <authorList>
            <person name="Magalhaes I.L.F."/>
            <person name="Oliveira U."/>
            <person name="Santos F.R."/>
            <person name="Vidigal T.H.D.A."/>
            <person name="Brescovit A.D."/>
            <person name="Santos A.J."/>
        </authorList>
    </citation>
    <scope>NUCLEOTIDE SEQUENCE</scope>
    <source>
        <tissue evidence="1">Shoot tissue taken approximately 20 cm above the soil surface</tissue>
    </source>
</reference>
<organism evidence="1">
    <name type="scientific">Arundo donax</name>
    <name type="common">Giant reed</name>
    <name type="synonym">Donax arundinaceus</name>
    <dbReference type="NCBI Taxonomy" id="35708"/>
    <lineage>
        <taxon>Eukaryota</taxon>
        <taxon>Viridiplantae</taxon>
        <taxon>Streptophyta</taxon>
        <taxon>Embryophyta</taxon>
        <taxon>Tracheophyta</taxon>
        <taxon>Spermatophyta</taxon>
        <taxon>Magnoliopsida</taxon>
        <taxon>Liliopsida</taxon>
        <taxon>Poales</taxon>
        <taxon>Poaceae</taxon>
        <taxon>PACMAD clade</taxon>
        <taxon>Arundinoideae</taxon>
        <taxon>Arundineae</taxon>
        <taxon>Arundo</taxon>
    </lineage>
</organism>
<dbReference type="EMBL" id="GBRH01232875">
    <property type="protein sequence ID" value="JAD65020.1"/>
    <property type="molecule type" value="Transcribed_RNA"/>
</dbReference>
<sequence>MFGPPIRRNTLCPVLVDCIGLLIVDWMFSNRLGVPFAPYILRGLGLHGKFLSRFTIVFLFNPSRTL</sequence>
<dbReference type="AlphaFoldDB" id="A0A0A9BV17"/>